<keyword evidence="3" id="KW-1185">Reference proteome</keyword>
<organism evidence="2 3">
    <name type="scientific">Hyaloscypha bicolor E</name>
    <dbReference type="NCBI Taxonomy" id="1095630"/>
    <lineage>
        <taxon>Eukaryota</taxon>
        <taxon>Fungi</taxon>
        <taxon>Dikarya</taxon>
        <taxon>Ascomycota</taxon>
        <taxon>Pezizomycotina</taxon>
        <taxon>Leotiomycetes</taxon>
        <taxon>Helotiales</taxon>
        <taxon>Hyaloscyphaceae</taxon>
        <taxon>Hyaloscypha</taxon>
        <taxon>Hyaloscypha bicolor</taxon>
    </lineage>
</organism>
<dbReference type="InParanoid" id="A0A2J6T7A7"/>
<dbReference type="EMBL" id="KZ613817">
    <property type="protein sequence ID" value="PMD58900.1"/>
    <property type="molecule type" value="Genomic_DNA"/>
</dbReference>
<reference evidence="2 3" key="1">
    <citation type="submission" date="2016-04" db="EMBL/GenBank/DDBJ databases">
        <title>A degradative enzymes factory behind the ericoid mycorrhizal symbiosis.</title>
        <authorList>
            <consortium name="DOE Joint Genome Institute"/>
            <person name="Martino E."/>
            <person name="Morin E."/>
            <person name="Grelet G."/>
            <person name="Kuo A."/>
            <person name="Kohler A."/>
            <person name="Daghino S."/>
            <person name="Barry K."/>
            <person name="Choi C."/>
            <person name="Cichocki N."/>
            <person name="Clum A."/>
            <person name="Copeland A."/>
            <person name="Hainaut M."/>
            <person name="Haridas S."/>
            <person name="Labutti K."/>
            <person name="Lindquist E."/>
            <person name="Lipzen A."/>
            <person name="Khouja H.-R."/>
            <person name="Murat C."/>
            <person name="Ohm R."/>
            <person name="Olson A."/>
            <person name="Spatafora J."/>
            <person name="Veneault-Fourrey C."/>
            <person name="Henrissat B."/>
            <person name="Grigoriev I."/>
            <person name="Martin F."/>
            <person name="Perotto S."/>
        </authorList>
    </citation>
    <scope>NUCLEOTIDE SEQUENCE [LARGE SCALE GENOMIC DNA]</scope>
    <source>
        <strain evidence="2 3">E</strain>
    </source>
</reference>
<dbReference type="Proteomes" id="UP000235371">
    <property type="component" value="Unassembled WGS sequence"/>
</dbReference>
<sequence length="126" mass="14074">MSGMTVYNRSRPPTPHPHYRGAPGHGLRGTRVNLRLLQIDRHGREHPYQPTKQVSGRFLNTRGNTPAGVSEKEYIRAYNRAHSRVYKAEGYDAANDAMDNGSVRDDAVEELIKAGLLSANFVDNDV</sequence>
<evidence type="ECO:0000313" key="3">
    <source>
        <dbReference type="Proteomes" id="UP000235371"/>
    </source>
</evidence>
<dbReference type="OrthoDB" id="3563901at2759"/>
<proteinExistence type="predicted"/>
<name>A0A2J6T7A7_9HELO</name>
<evidence type="ECO:0000313" key="2">
    <source>
        <dbReference type="EMBL" id="PMD58900.1"/>
    </source>
</evidence>
<gene>
    <name evidence="2" type="ORF">K444DRAFT_630558</name>
</gene>
<protein>
    <submittedName>
        <fullName evidence="2">Uncharacterized protein</fullName>
    </submittedName>
</protein>
<feature type="region of interest" description="Disordered" evidence="1">
    <location>
        <begin position="42"/>
        <end position="66"/>
    </location>
</feature>
<feature type="region of interest" description="Disordered" evidence="1">
    <location>
        <begin position="1"/>
        <end position="28"/>
    </location>
</feature>
<dbReference type="RefSeq" id="XP_024735804.1">
    <property type="nucleotide sequence ID" value="XM_024883231.1"/>
</dbReference>
<evidence type="ECO:0000256" key="1">
    <source>
        <dbReference type="SAM" id="MobiDB-lite"/>
    </source>
</evidence>
<dbReference type="AlphaFoldDB" id="A0A2J6T7A7"/>
<dbReference type="GeneID" id="36591308"/>
<accession>A0A2J6T7A7</accession>